<dbReference type="Pfam" id="PF15111">
    <property type="entry name" value="TMEM101"/>
    <property type="match status" value="1"/>
</dbReference>
<dbReference type="Proteomes" id="UP001634394">
    <property type="component" value="Unassembled WGS sequence"/>
</dbReference>
<dbReference type="InterPro" id="IPR029371">
    <property type="entry name" value="TMEM101"/>
</dbReference>
<feature type="transmembrane region" description="Helical" evidence="1">
    <location>
        <begin position="129"/>
        <end position="150"/>
    </location>
</feature>
<feature type="transmembrane region" description="Helical" evidence="1">
    <location>
        <begin position="46"/>
        <end position="62"/>
    </location>
</feature>
<evidence type="ECO:0000256" key="1">
    <source>
        <dbReference type="SAM" id="Phobius"/>
    </source>
</evidence>
<proteinExistence type="predicted"/>
<protein>
    <recommendedName>
        <fullName evidence="4">YhhN-like protein</fullName>
    </recommendedName>
</protein>
<dbReference type="AlphaFoldDB" id="A0ABD3TYX4"/>
<keyword evidence="1" id="KW-0472">Membrane</keyword>
<dbReference type="PANTHER" id="PTHR31034">
    <property type="entry name" value="TRANSMEMBRANE PROTEIN 101"/>
    <property type="match status" value="1"/>
</dbReference>
<evidence type="ECO:0000313" key="3">
    <source>
        <dbReference type="Proteomes" id="UP001634394"/>
    </source>
</evidence>
<feature type="transmembrane region" description="Helical" evidence="1">
    <location>
        <begin position="170"/>
        <end position="191"/>
    </location>
</feature>
<keyword evidence="1" id="KW-0812">Transmembrane</keyword>
<accession>A0ABD3TYX4</accession>
<gene>
    <name evidence="2" type="ORF">ACJMK2_020276</name>
</gene>
<keyword evidence="3" id="KW-1185">Reference proteome</keyword>
<comment type="caution">
    <text evidence="2">The sequence shown here is derived from an EMBL/GenBank/DDBJ whole genome shotgun (WGS) entry which is preliminary data.</text>
</comment>
<reference evidence="2 3" key="1">
    <citation type="submission" date="2024-11" db="EMBL/GenBank/DDBJ databases">
        <title>Chromosome-level genome assembly of the freshwater bivalve Anodonta woodiana.</title>
        <authorList>
            <person name="Chen X."/>
        </authorList>
    </citation>
    <scope>NUCLEOTIDE SEQUENCE [LARGE SCALE GENOMIC DNA]</scope>
    <source>
        <strain evidence="2">MN2024</strain>
        <tissue evidence="2">Gills</tissue>
    </source>
</reference>
<dbReference type="EMBL" id="JBJQND010000017">
    <property type="protein sequence ID" value="KAL3842240.1"/>
    <property type="molecule type" value="Genomic_DNA"/>
</dbReference>
<feature type="transmembrane region" description="Helical" evidence="1">
    <location>
        <begin position="98"/>
        <end position="117"/>
    </location>
</feature>
<feature type="transmembrane region" description="Helical" evidence="1">
    <location>
        <begin position="227"/>
        <end position="245"/>
    </location>
</feature>
<evidence type="ECO:0000313" key="2">
    <source>
        <dbReference type="EMBL" id="KAL3842240.1"/>
    </source>
</evidence>
<keyword evidence="1" id="KW-1133">Transmembrane helix</keyword>
<feature type="transmembrane region" description="Helical" evidence="1">
    <location>
        <begin position="69"/>
        <end position="86"/>
    </location>
</feature>
<feature type="transmembrane region" description="Helical" evidence="1">
    <location>
        <begin position="198"/>
        <end position="215"/>
    </location>
</feature>
<evidence type="ECO:0008006" key="4">
    <source>
        <dbReference type="Google" id="ProtNLM"/>
    </source>
</evidence>
<sequence length="257" mass="29931">MATSWAEKLLSLLLTKVPYVSAVTLLMLLAERAKNETYPPLHPKLIYVNLGLYIFVGILMSMKVKVKEACLLYVGQLLFMIYNVNINSKMNYLLKDRYRISLRCFGCMGIFILYAYLQNIKNGTSKKNTILRRIGELVIGFYLVLSAYYINESSEDKRAIQYLFVGHDWTRYFLTLIYATSGICFLSGYFLKDISISLIFLLLLYTGFVDLRIDYWKSRGILFWDQIRLIADHVTLIIGFLYLSLKYDNEIKVDKLL</sequence>
<organism evidence="2 3">
    <name type="scientific">Sinanodonta woodiana</name>
    <name type="common">Chinese pond mussel</name>
    <name type="synonym">Anodonta woodiana</name>
    <dbReference type="NCBI Taxonomy" id="1069815"/>
    <lineage>
        <taxon>Eukaryota</taxon>
        <taxon>Metazoa</taxon>
        <taxon>Spiralia</taxon>
        <taxon>Lophotrochozoa</taxon>
        <taxon>Mollusca</taxon>
        <taxon>Bivalvia</taxon>
        <taxon>Autobranchia</taxon>
        <taxon>Heteroconchia</taxon>
        <taxon>Palaeoheterodonta</taxon>
        <taxon>Unionida</taxon>
        <taxon>Unionoidea</taxon>
        <taxon>Unionidae</taxon>
        <taxon>Unioninae</taxon>
        <taxon>Sinanodonta</taxon>
    </lineage>
</organism>
<dbReference type="PANTHER" id="PTHR31034:SF2">
    <property type="entry name" value="TRANSMEMBRANE PROTEIN 101"/>
    <property type="match status" value="1"/>
</dbReference>
<name>A0ABD3TYX4_SINWO</name>